<evidence type="ECO:0000256" key="1">
    <source>
        <dbReference type="SAM" id="SignalP"/>
    </source>
</evidence>
<evidence type="ECO:0000313" key="4">
    <source>
        <dbReference type="Proteomes" id="UP001465976"/>
    </source>
</evidence>
<evidence type="ECO:0000313" key="3">
    <source>
        <dbReference type="EMBL" id="KAL0572651.1"/>
    </source>
</evidence>
<keyword evidence="4" id="KW-1185">Reference proteome</keyword>
<sequence length="220" mass="24556">MLFSSATSALLALLTCGYIVDARPTTDNHLISRELNNTISAITIHESCNSTERSLLTKALQDTYAVAGAARDYVVEHGADDVYKRYFGNAPTFTVIGAFEHLLSGNKTGVLLRCDDIDQNCHQDGWNGHWRGTNATLETVICPLSYETRKPIEEFCQSGYTVTESSPSYYFATDLIHRLYHVPTINNNIISHYADEYADCLALAIRRPQQAVYNTHTLQV</sequence>
<name>A0ABR3FBN8_9AGAR</name>
<protein>
    <submittedName>
        <fullName evidence="3">Prenylated Rab acceptor protein 1</fullName>
    </submittedName>
</protein>
<feature type="chain" id="PRO_5045129956" evidence="1">
    <location>
        <begin position="23"/>
        <end position="220"/>
    </location>
</feature>
<dbReference type="PANTHER" id="PTHR39399:SF1">
    <property type="entry name" value="PROTEIN ZPS1"/>
    <property type="match status" value="1"/>
</dbReference>
<feature type="signal peptide" evidence="1">
    <location>
        <begin position="1"/>
        <end position="22"/>
    </location>
</feature>
<organism evidence="3 4">
    <name type="scientific">Marasmius crinis-equi</name>
    <dbReference type="NCBI Taxonomy" id="585013"/>
    <lineage>
        <taxon>Eukaryota</taxon>
        <taxon>Fungi</taxon>
        <taxon>Dikarya</taxon>
        <taxon>Basidiomycota</taxon>
        <taxon>Agaricomycotina</taxon>
        <taxon>Agaricomycetes</taxon>
        <taxon>Agaricomycetidae</taxon>
        <taxon>Agaricales</taxon>
        <taxon>Marasmiineae</taxon>
        <taxon>Marasmiaceae</taxon>
        <taxon>Marasmius</taxon>
    </lineage>
</organism>
<accession>A0ABR3FBN8</accession>
<proteinExistence type="predicted"/>
<dbReference type="SUPFAM" id="SSF55486">
    <property type="entry name" value="Metalloproteases ('zincins'), catalytic domain"/>
    <property type="match status" value="1"/>
</dbReference>
<keyword evidence="1" id="KW-0732">Signal</keyword>
<dbReference type="InterPro" id="IPR024079">
    <property type="entry name" value="MetalloPept_cat_dom_sf"/>
</dbReference>
<dbReference type="Gene3D" id="3.40.390.10">
    <property type="entry name" value="Collagenase (Catalytic Domain)"/>
    <property type="match status" value="1"/>
</dbReference>
<reference evidence="3 4" key="1">
    <citation type="submission" date="2024-02" db="EMBL/GenBank/DDBJ databases">
        <title>A draft genome for the cacao thread blight pathogen Marasmius crinis-equi.</title>
        <authorList>
            <person name="Cohen S.P."/>
            <person name="Baruah I.K."/>
            <person name="Amoako-Attah I."/>
            <person name="Bukari Y."/>
            <person name="Meinhardt L.W."/>
            <person name="Bailey B.A."/>
        </authorList>
    </citation>
    <scope>NUCLEOTIDE SEQUENCE [LARGE SCALE GENOMIC DNA]</scope>
    <source>
        <strain evidence="3 4">GH-76</strain>
    </source>
</reference>
<dbReference type="Pfam" id="PF13933">
    <property type="entry name" value="HRXXH"/>
    <property type="match status" value="1"/>
</dbReference>
<dbReference type="Proteomes" id="UP001465976">
    <property type="component" value="Unassembled WGS sequence"/>
</dbReference>
<evidence type="ECO:0000259" key="2">
    <source>
        <dbReference type="Pfam" id="PF13933"/>
    </source>
</evidence>
<gene>
    <name evidence="3" type="primary">PRA1</name>
    <name evidence="3" type="ORF">V5O48_009309</name>
</gene>
<dbReference type="InterPro" id="IPR039124">
    <property type="entry name" value="PRA1-like"/>
</dbReference>
<dbReference type="EMBL" id="JBAHYK010000601">
    <property type="protein sequence ID" value="KAL0572651.1"/>
    <property type="molecule type" value="Genomic_DNA"/>
</dbReference>
<dbReference type="PANTHER" id="PTHR39399">
    <property type="entry name" value="PROTEIN ZPS1"/>
    <property type="match status" value="1"/>
</dbReference>
<dbReference type="InterPro" id="IPR029482">
    <property type="entry name" value="HRXXH"/>
</dbReference>
<feature type="domain" description="Putative peptidase" evidence="2">
    <location>
        <begin position="34"/>
        <end position="219"/>
    </location>
</feature>
<comment type="caution">
    <text evidence="3">The sequence shown here is derived from an EMBL/GenBank/DDBJ whole genome shotgun (WGS) entry which is preliminary data.</text>
</comment>